<dbReference type="Pfam" id="PF03960">
    <property type="entry name" value="ArsC"/>
    <property type="match status" value="1"/>
</dbReference>
<dbReference type="Gene3D" id="3.40.30.10">
    <property type="entry name" value="Glutaredoxin"/>
    <property type="match status" value="1"/>
</dbReference>
<dbReference type="SUPFAM" id="SSF52833">
    <property type="entry name" value="Thioredoxin-like"/>
    <property type="match status" value="1"/>
</dbReference>
<proteinExistence type="inferred from homology"/>
<evidence type="ECO:0000313" key="4">
    <source>
        <dbReference type="Proteomes" id="UP000593915"/>
    </source>
</evidence>
<sequence>MLFLHYPKCSTCAKAKKWLDEHLLTYTERHIKEKNPSAKELKEWHKRSGMPLKKFFNTSGLVYKNLNLKDKLPALSEEEQYTLLASDGMLVKRPLIISDSCILTGFKEKEWEEALVKGSR</sequence>
<evidence type="ECO:0000313" key="3">
    <source>
        <dbReference type="EMBL" id="QOW60879.1"/>
    </source>
</evidence>
<dbReference type="PROSITE" id="PS51353">
    <property type="entry name" value="ARSC"/>
    <property type="match status" value="1"/>
</dbReference>
<dbReference type="InterPro" id="IPR006660">
    <property type="entry name" value="Arsenate_reductase-like"/>
</dbReference>
<evidence type="ECO:0000256" key="1">
    <source>
        <dbReference type="ARBA" id="ARBA00007198"/>
    </source>
</evidence>
<dbReference type="InterPro" id="IPR036249">
    <property type="entry name" value="Thioredoxin-like_sf"/>
</dbReference>
<dbReference type="NCBIfam" id="TIGR01617">
    <property type="entry name" value="arsC_related"/>
    <property type="match status" value="1"/>
</dbReference>
<dbReference type="RefSeq" id="WP_024466815.1">
    <property type="nucleotide sequence ID" value="NZ_CP045670.1"/>
</dbReference>
<evidence type="ECO:0000256" key="2">
    <source>
        <dbReference type="PROSITE-ProRule" id="PRU01282"/>
    </source>
</evidence>
<protein>
    <submittedName>
        <fullName evidence="3">Arsenate reductase family protein</fullName>
    </submittedName>
</protein>
<dbReference type="Proteomes" id="UP000593915">
    <property type="component" value="Chromosome"/>
</dbReference>
<organism evidence="3 4">
    <name type="scientific">Treponema pedis</name>
    <dbReference type="NCBI Taxonomy" id="409322"/>
    <lineage>
        <taxon>Bacteria</taxon>
        <taxon>Pseudomonadati</taxon>
        <taxon>Spirochaetota</taxon>
        <taxon>Spirochaetia</taxon>
        <taxon>Spirochaetales</taxon>
        <taxon>Treponemataceae</taxon>
        <taxon>Treponema</taxon>
    </lineage>
</organism>
<reference evidence="3 4" key="1">
    <citation type="submission" date="2020-09" db="EMBL/GenBank/DDBJ databases">
        <title>Characterization of Treponema spp. from bovine digital dermatitis in Korea.</title>
        <authorList>
            <person name="Espiritu H.M."/>
            <person name="Cho Y.I."/>
            <person name="Mamuad L."/>
        </authorList>
    </citation>
    <scope>NUCLEOTIDE SEQUENCE [LARGE SCALE GENOMIC DNA]</scope>
    <source>
        <strain evidence="3 4">KS1</strain>
    </source>
</reference>
<dbReference type="PANTHER" id="PTHR30041:SF8">
    <property type="entry name" value="PROTEIN YFFB"/>
    <property type="match status" value="1"/>
</dbReference>
<dbReference type="PANTHER" id="PTHR30041">
    <property type="entry name" value="ARSENATE REDUCTASE"/>
    <property type="match status" value="1"/>
</dbReference>
<dbReference type="InterPro" id="IPR006504">
    <property type="entry name" value="Tscrpt_reg_Spx/MgsR"/>
</dbReference>
<dbReference type="CDD" id="cd03036">
    <property type="entry name" value="ArsC_like"/>
    <property type="match status" value="1"/>
</dbReference>
<accession>A0A7S6WPU3</accession>
<gene>
    <name evidence="3" type="ORF">IFE08_00130</name>
</gene>
<comment type="similarity">
    <text evidence="1 2">Belongs to the ArsC family.</text>
</comment>
<dbReference type="EMBL" id="CP061839">
    <property type="protein sequence ID" value="QOW60879.1"/>
    <property type="molecule type" value="Genomic_DNA"/>
</dbReference>
<name>A0A7S6WPU3_9SPIR</name>
<dbReference type="AlphaFoldDB" id="A0A7S6WPU3"/>